<sequence>MKIEIIYVIEDNKFGKAITEWAEDKRIQVVPTNQKKDDLSELVDGVVLFHENHNFSKDDNEMQEEMSSSNIAVHKVDINGTLAATNSNFNMWLDRNRPQSLLILGDDEVAKNGNLESFLKGIEN</sequence>
<protein>
    <submittedName>
        <fullName evidence="1">Uncharacterized protein</fullName>
    </submittedName>
</protein>
<reference evidence="1 2" key="2">
    <citation type="submission" date="2018-05" db="EMBL/GenBank/DDBJ databases">
        <authorList>
            <person name="Lanie J.A."/>
            <person name="Ng W.-L."/>
            <person name="Kazmierczak K.M."/>
            <person name="Andrzejewski T.M."/>
            <person name="Davidsen T.M."/>
            <person name="Wayne K.J."/>
            <person name="Tettelin H."/>
            <person name="Glass J.I."/>
            <person name="Rusch D."/>
            <person name="Podicherti R."/>
            <person name="Tsui H.-C.T."/>
            <person name="Winkler M.E."/>
        </authorList>
    </citation>
    <scope>NUCLEOTIDE SEQUENCE [LARGE SCALE GENOMIC DNA]</scope>
    <source>
        <strain evidence="1 2">C305</strain>
    </source>
</reference>
<dbReference type="AlphaFoldDB" id="A0A2U2X576"/>
<dbReference type="RefSeq" id="WP_109360387.1">
    <property type="nucleotide sequence ID" value="NZ_QFRJ01000013.1"/>
</dbReference>
<proteinExistence type="predicted"/>
<name>A0A2U2X576_9FLAO</name>
<dbReference type="Proteomes" id="UP000245370">
    <property type="component" value="Unassembled WGS sequence"/>
</dbReference>
<keyword evidence="2" id="KW-1185">Reference proteome</keyword>
<evidence type="ECO:0000313" key="1">
    <source>
        <dbReference type="EMBL" id="PWH82946.1"/>
    </source>
</evidence>
<comment type="caution">
    <text evidence="1">The sequence shown here is derived from an EMBL/GenBank/DDBJ whole genome shotgun (WGS) entry which is preliminary data.</text>
</comment>
<organism evidence="1 2">
    <name type="scientific">Brumimicrobium oceani</name>
    <dbReference type="NCBI Taxonomy" id="2100725"/>
    <lineage>
        <taxon>Bacteria</taxon>
        <taxon>Pseudomonadati</taxon>
        <taxon>Bacteroidota</taxon>
        <taxon>Flavobacteriia</taxon>
        <taxon>Flavobacteriales</taxon>
        <taxon>Crocinitomicaceae</taxon>
        <taxon>Brumimicrobium</taxon>
    </lineage>
</organism>
<reference evidence="1 2" key="1">
    <citation type="submission" date="2018-05" db="EMBL/GenBank/DDBJ databases">
        <title>Brumimicrobium oceani sp. nov., isolated from coastal sediment.</title>
        <authorList>
            <person name="Kou Y."/>
        </authorList>
    </citation>
    <scope>NUCLEOTIDE SEQUENCE [LARGE SCALE GENOMIC DNA]</scope>
    <source>
        <strain evidence="1 2">C305</strain>
    </source>
</reference>
<dbReference type="EMBL" id="QFRJ01000013">
    <property type="protein sequence ID" value="PWH82946.1"/>
    <property type="molecule type" value="Genomic_DNA"/>
</dbReference>
<accession>A0A2U2X576</accession>
<evidence type="ECO:0000313" key="2">
    <source>
        <dbReference type="Proteomes" id="UP000245370"/>
    </source>
</evidence>
<dbReference type="OrthoDB" id="1467262at2"/>
<gene>
    <name evidence="1" type="ORF">DIT68_13705</name>
</gene>